<dbReference type="GO" id="GO:0005829">
    <property type="term" value="C:cytosol"/>
    <property type="evidence" value="ECO:0007669"/>
    <property type="project" value="UniProtKB-SubCell"/>
</dbReference>
<protein>
    <submittedName>
        <fullName evidence="8">Aminoacyl tRNA synthase complex-interacting multifunctional protein 2-like</fullName>
    </submittedName>
</protein>
<dbReference type="Gene3D" id="1.20.1050.130">
    <property type="match status" value="1"/>
</dbReference>
<proteinExistence type="predicted"/>
<comment type="subcellular location">
    <subcellularLocation>
        <location evidence="2">Cytoplasm</location>
        <location evidence="2">Cytosol</location>
    </subcellularLocation>
    <subcellularLocation>
        <location evidence="1">Nucleus</location>
    </subcellularLocation>
</comment>
<accession>A0A8B8CP41</accession>
<dbReference type="GeneID" id="111120848"/>
<dbReference type="GO" id="GO:0006412">
    <property type="term" value="P:translation"/>
    <property type="evidence" value="ECO:0007669"/>
    <property type="project" value="UniProtKB-KW"/>
</dbReference>
<feature type="domain" description="AIMP2 thioredoxin-like" evidence="6">
    <location>
        <begin position="114"/>
        <end position="197"/>
    </location>
</feature>
<gene>
    <name evidence="8" type="primary">LOC111120848</name>
</gene>
<dbReference type="GO" id="GO:0005634">
    <property type="term" value="C:nucleus"/>
    <property type="evidence" value="ECO:0007669"/>
    <property type="project" value="UniProtKB-SubCell"/>
</dbReference>
<dbReference type="PANTHER" id="PTHR13438:SF2">
    <property type="entry name" value="AMINOACYL TRNA SYNTHASE COMPLEX-INTERACTING MULTIFUNCTIONAL PROTEIN 2"/>
    <property type="match status" value="1"/>
</dbReference>
<evidence type="ECO:0000259" key="6">
    <source>
        <dbReference type="Pfam" id="PF18569"/>
    </source>
</evidence>
<sequence>MPYLRENSNKMFRTKPFYDTDVNISIPTNMYTMKNLHQADKGVIVTDEFVNELDPVTALERRQEVILKKLEGLNKVLEGLKSSYKTAGTPTASSGSKTAKRSAGKPLDLGEGVLDIVVSADPEHVPYSVLVMLKLLQEKFRVRSSTHTHSSVTAKCPTYLTPSSNDRANYQIILTLIWKKVPNGPELMVNPAKQSLIQGEVNIVRYLRRLLDPAAEAEDPITMAMCDEVLDLVQLRVLDGNHKERDAALRTLNSRLGRNPWLVGNSPSTADITTWSAIKQCKLSADLSANVKKWFSSCENNPLFQTA</sequence>
<dbReference type="GO" id="GO:0017101">
    <property type="term" value="C:aminoacyl-tRNA synthetase multienzyme complex"/>
    <property type="evidence" value="ECO:0007669"/>
    <property type="project" value="InterPro"/>
</dbReference>
<name>A0A8B8CP41_CRAVI</name>
<dbReference type="RefSeq" id="XP_022317555.1">
    <property type="nucleotide sequence ID" value="XM_022461847.1"/>
</dbReference>
<dbReference type="InterPro" id="IPR042360">
    <property type="entry name" value="AIMP2"/>
</dbReference>
<keyword evidence="4" id="KW-0648">Protein biosynthesis</keyword>
<dbReference type="InterPro" id="IPR041503">
    <property type="entry name" value="AIMP2_thioredoxin"/>
</dbReference>
<dbReference type="KEGG" id="cvn:111120848"/>
<keyword evidence="7" id="KW-1185">Reference proteome</keyword>
<evidence type="ECO:0000256" key="1">
    <source>
        <dbReference type="ARBA" id="ARBA00004123"/>
    </source>
</evidence>
<dbReference type="Pfam" id="PF18569">
    <property type="entry name" value="Thioredoxin_16"/>
    <property type="match status" value="1"/>
</dbReference>
<evidence type="ECO:0000256" key="3">
    <source>
        <dbReference type="ARBA" id="ARBA00022490"/>
    </source>
</evidence>
<keyword evidence="3" id="KW-0963">Cytoplasm</keyword>
<evidence type="ECO:0000313" key="8">
    <source>
        <dbReference type="RefSeq" id="XP_022317555.1"/>
    </source>
</evidence>
<dbReference type="AlphaFoldDB" id="A0A8B8CP41"/>
<evidence type="ECO:0000256" key="4">
    <source>
        <dbReference type="ARBA" id="ARBA00022917"/>
    </source>
</evidence>
<dbReference type="OrthoDB" id="2309723at2759"/>
<dbReference type="Proteomes" id="UP000694844">
    <property type="component" value="Chromosome 2"/>
</dbReference>
<evidence type="ECO:0000313" key="7">
    <source>
        <dbReference type="Proteomes" id="UP000694844"/>
    </source>
</evidence>
<reference evidence="8" key="1">
    <citation type="submission" date="2025-08" db="UniProtKB">
        <authorList>
            <consortium name="RefSeq"/>
        </authorList>
    </citation>
    <scope>IDENTIFICATION</scope>
    <source>
        <tissue evidence="8">Whole sample</tissue>
    </source>
</reference>
<dbReference type="InterPro" id="IPR036282">
    <property type="entry name" value="Glutathione-S-Trfase_C_sf"/>
</dbReference>
<evidence type="ECO:0000256" key="2">
    <source>
        <dbReference type="ARBA" id="ARBA00004514"/>
    </source>
</evidence>
<organism evidence="7 8">
    <name type="scientific">Crassostrea virginica</name>
    <name type="common">Eastern oyster</name>
    <dbReference type="NCBI Taxonomy" id="6565"/>
    <lineage>
        <taxon>Eukaryota</taxon>
        <taxon>Metazoa</taxon>
        <taxon>Spiralia</taxon>
        <taxon>Lophotrochozoa</taxon>
        <taxon>Mollusca</taxon>
        <taxon>Bivalvia</taxon>
        <taxon>Autobranchia</taxon>
        <taxon>Pteriomorphia</taxon>
        <taxon>Ostreida</taxon>
        <taxon>Ostreoidea</taxon>
        <taxon>Ostreidae</taxon>
        <taxon>Crassostrea</taxon>
    </lineage>
</organism>
<dbReference type="PANTHER" id="PTHR13438">
    <property type="entry name" value="AMINOACYL TRNA SYNTHASE COMPLEX-INTERACTING MULTIFUNCTIONAL PROTEIN"/>
    <property type="match status" value="1"/>
</dbReference>
<keyword evidence="5" id="KW-0539">Nucleus</keyword>
<evidence type="ECO:0000256" key="5">
    <source>
        <dbReference type="ARBA" id="ARBA00023242"/>
    </source>
</evidence>
<dbReference type="SUPFAM" id="SSF47616">
    <property type="entry name" value="GST C-terminal domain-like"/>
    <property type="match status" value="1"/>
</dbReference>